<evidence type="ECO:0000256" key="2">
    <source>
        <dbReference type="ARBA" id="ARBA00005025"/>
    </source>
</evidence>
<keyword evidence="4" id="KW-0028">Amino-acid biosynthesis</keyword>
<reference evidence="7 8" key="1">
    <citation type="submission" date="2023-10" db="EMBL/GenBank/DDBJ databases">
        <authorList>
            <person name="Maclean D."/>
            <person name="Macfadyen A."/>
        </authorList>
    </citation>
    <scope>NUCLEOTIDE SEQUENCE [LARGE SCALE GENOMIC DNA]</scope>
</reference>
<proteinExistence type="inferred from homology"/>
<dbReference type="PANTHER" id="PTHR30239:SF0">
    <property type="entry name" value="ACETOLACTATE SYNTHASE SMALL SUBUNIT 1, CHLOROPLASTIC"/>
    <property type="match status" value="1"/>
</dbReference>
<dbReference type="InterPro" id="IPR002912">
    <property type="entry name" value="ACT_dom"/>
</dbReference>
<dbReference type="InterPro" id="IPR045865">
    <property type="entry name" value="ACT-like_dom_sf"/>
</dbReference>
<comment type="caution">
    <text evidence="7">The sequence shown here is derived from an EMBL/GenBank/DDBJ whole genome shotgun (WGS) entry which is preliminary data.</text>
</comment>
<evidence type="ECO:0000256" key="3">
    <source>
        <dbReference type="ARBA" id="ARBA00006341"/>
    </source>
</evidence>
<evidence type="ECO:0000259" key="6">
    <source>
        <dbReference type="PROSITE" id="PS51671"/>
    </source>
</evidence>
<dbReference type="InterPro" id="IPR039557">
    <property type="entry name" value="AHAS_ACT"/>
</dbReference>
<dbReference type="NCBIfam" id="NF008864">
    <property type="entry name" value="PRK11895.1"/>
    <property type="match status" value="2"/>
</dbReference>
<evidence type="ECO:0000256" key="4">
    <source>
        <dbReference type="ARBA" id="ARBA00022605"/>
    </source>
</evidence>
<evidence type="ECO:0000256" key="5">
    <source>
        <dbReference type="ARBA" id="ARBA00023304"/>
    </source>
</evidence>
<dbReference type="PANTHER" id="PTHR30239">
    <property type="entry name" value="ACETOLACTATE SYNTHASE SMALL SUBUNIT"/>
    <property type="match status" value="1"/>
</dbReference>
<dbReference type="PROSITE" id="PS51671">
    <property type="entry name" value="ACT"/>
    <property type="match status" value="2"/>
</dbReference>
<comment type="pathway">
    <text evidence="2">Amino-acid biosynthesis; L-valine biosynthesis; L-valine from pyruvate: step 1/4.</text>
</comment>
<dbReference type="InterPro" id="IPR027271">
    <property type="entry name" value="Acetolactate_synth/TF_NikR_C"/>
</dbReference>
<dbReference type="GO" id="GO:0009097">
    <property type="term" value="P:isoleucine biosynthetic process"/>
    <property type="evidence" value="ECO:0007669"/>
    <property type="project" value="TreeGrafter"/>
</dbReference>
<protein>
    <recommendedName>
        <fullName evidence="6">ACT domain-containing protein</fullName>
    </recommendedName>
</protein>
<dbReference type="GO" id="GO:0005829">
    <property type="term" value="C:cytosol"/>
    <property type="evidence" value="ECO:0007669"/>
    <property type="project" value="TreeGrafter"/>
</dbReference>
<dbReference type="Pfam" id="PF10369">
    <property type="entry name" value="ALS_ss_C"/>
    <property type="match status" value="2"/>
</dbReference>
<comment type="pathway">
    <text evidence="1">Amino-acid biosynthesis; L-isoleucine biosynthesis; L-isoleucine from 2-oxobutanoate: step 1/4.</text>
</comment>
<dbReference type="Proteomes" id="UP001314263">
    <property type="component" value="Unassembled WGS sequence"/>
</dbReference>
<dbReference type="InterPro" id="IPR004789">
    <property type="entry name" value="Acetalactate_synth_ssu"/>
</dbReference>
<dbReference type="EMBL" id="CAUYUE010000003">
    <property type="protein sequence ID" value="CAK0749743.1"/>
    <property type="molecule type" value="Genomic_DNA"/>
</dbReference>
<dbReference type="GO" id="GO:0009099">
    <property type="term" value="P:L-valine biosynthetic process"/>
    <property type="evidence" value="ECO:0007669"/>
    <property type="project" value="TreeGrafter"/>
</dbReference>
<dbReference type="Gene3D" id="3.30.70.1150">
    <property type="entry name" value="ACT-like. Chain A, domain 2"/>
    <property type="match status" value="2"/>
</dbReference>
<feature type="domain" description="ACT" evidence="6">
    <location>
        <begin position="333"/>
        <end position="407"/>
    </location>
</feature>
<feature type="domain" description="ACT" evidence="6">
    <location>
        <begin position="100"/>
        <end position="178"/>
    </location>
</feature>
<comment type="similarity">
    <text evidence="3">Belongs to the acetolactate synthase small subunit family.</text>
</comment>
<name>A0AAV1HV12_9CHLO</name>
<dbReference type="AlphaFoldDB" id="A0AAV1HV12"/>
<dbReference type="GO" id="GO:1990610">
    <property type="term" value="F:acetolactate synthase regulator activity"/>
    <property type="evidence" value="ECO:0007669"/>
    <property type="project" value="InterPro"/>
</dbReference>
<evidence type="ECO:0000256" key="1">
    <source>
        <dbReference type="ARBA" id="ARBA00004974"/>
    </source>
</evidence>
<evidence type="ECO:0000313" key="8">
    <source>
        <dbReference type="Proteomes" id="UP001314263"/>
    </source>
</evidence>
<dbReference type="Gene3D" id="3.30.70.260">
    <property type="match status" value="2"/>
</dbReference>
<dbReference type="Pfam" id="PF22629">
    <property type="entry name" value="ACT_AHAS_ss"/>
    <property type="match status" value="2"/>
</dbReference>
<evidence type="ECO:0000313" key="7">
    <source>
        <dbReference type="EMBL" id="CAK0749743.1"/>
    </source>
</evidence>
<dbReference type="FunFam" id="3.30.70.260:FF:000001">
    <property type="entry name" value="Acetolactate synthase, small subunit"/>
    <property type="match status" value="1"/>
</dbReference>
<dbReference type="FunFam" id="3.30.70.1150:FF:000001">
    <property type="entry name" value="Acetolactate synthase small subunit"/>
    <property type="match status" value="2"/>
</dbReference>
<dbReference type="InterPro" id="IPR019455">
    <property type="entry name" value="Acetolactate_synth_ssu_C"/>
</dbReference>
<keyword evidence="8" id="KW-1185">Reference proteome</keyword>
<dbReference type="InterPro" id="IPR054480">
    <property type="entry name" value="AHAS_small-like_ACT"/>
</dbReference>
<dbReference type="CDD" id="cd04878">
    <property type="entry name" value="ACT_AHAS"/>
    <property type="match status" value="2"/>
</dbReference>
<dbReference type="NCBIfam" id="TIGR00119">
    <property type="entry name" value="acolac_sm"/>
    <property type="match status" value="2"/>
</dbReference>
<gene>
    <name evidence="7" type="ORF">CVIRNUC_001934</name>
</gene>
<sequence>MQTQHCSQSASVPGPLWSISAGCRRPAEHAWDARSHWSTQQIPCRRSNCHRFLVQSAAAAASSSSPSTPAAVTPLGEQRKEYDVYVNDPQPLDEGEEKHVISAFVADESGMINRVAGVFARRGANIESLAVGLNIDKALFTIAITGRASTVVNLVKQLQKLVKVRYVEDITEAERVERELVLLKIRAPPGPTRTEVMQLIDIFRARVVDVSDRSLTISVTGDAGKTAALQGVLAKFGILEIARTGKIALKRGEHLLEMGGWGDGVAKRAKERQNVNVGEGGATVSTSAEGYKGEKAPEGADVYTVNNNGGPGVWDVSNVLEATFQKGDFEPHTLSIEVEDVPGVLNQVTGVFARRGYNVQSLAVGNSEVEGQSRITMVIPGSADGTSKIIKQLNKLVHVQQVKDLSSRPYAARELMLIKVRCGAPQRRELSDLADIFHGTVCDVSLTTITLELQGKEDKMHALQGLLEPYGILEVARTGRVALARDSGVDSRYLGRHKSRRIML</sequence>
<dbReference type="GO" id="GO:0003984">
    <property type="term" value="F:acetolactate synthase activity"/>
    <property type="evidence" value="ECO:0007669"/>
    <property type="project" value="TreeGrafter"/>
</dbReference>
<organism evidence="7 8">
    <name type="scientific">Coccomyxa viridis</name>
    <dbReference type="NCBI Taxonomy" id="1274662"/>
    <lineage>
        <taxon>Eukaryota</taxon>
        <taxon>Viridiplantae</taxon>
        <taxon>Chlorophyta</taxon>
        <taxon>core chlorophytes</taxon>
        <taxon>Trebouxiophyceae</taxon>
        <taxon>Trebouxiophyceae incertae sedis</taxon>
        <taxon>Coccomyxaceae</taxon>
        <taxon>Coccomyxa</taxon>
    </lineage>
</organism>
<accession>A0AAV1HV12</accession>
<dbReference type="SUPFAM" id="SSF55021">
    <property type="entry name" value="ACT-like"/>
    <property type="match status" value="4"/>
</dbReference>
<keyword evidence="5" id="KW-0100">Branched-chain amino acid biosynthesis</keyword>